<proteinExistence type="inferred from homology"/>
<keyword evidence="7 11" id="KW-0862">Zinc</keyword>
<evidence type="ECO:0000256" key="12">
    <source>
        <dbReference type="SAM" id="MobiDB-lite"/>
    </source>
</evidence>
<dbReference type="PANTHER" id="PTHR43221:SF1">
    <property type="entry name" value="PROTEASE HTPX"/>
    <property type="match status" value="1"/>
</dbReference>
<dbReference type="PANTHER" id="PTHR43221">
    <property type="entry name" value="PROTEASE HTPX"/>
    <property type="match status" value="1"/>
</dbReference>
<name>A0A5B8L311_9HYPH</name>
<protein>
    <submittedName>
        <fullName evidence="15">M48 family metalloprotease</fullName>
    </submittedName>
</protein>
<dbReference type="Gene3D" id="3.30.2010.10">
    <property type="entry name" value="Metalloproteases ('zincins'), catalytic domain"/>
    <property type="match status" value="1"/>
</dbReference>
<keyword evidence="4 13" id="KW-0812">Transmembrane</keyword>
<dbReference type="Proteomes" id="UP000321389">
    <property type="component" value="Chromosome"/>
</dbReference>
<evidence type="ECO:0000256" key="6">
    <source>
        <dbReference type="ARBA" id="ARBA00022801"/>
    </source>
</evidence>
<evidence type="ECO:0000256" key="10">
    <source>
        <dbReference type="ARBA" id="ARBA00023136"/>
    </source>
</evidence>
<feature type="transmembrane region" description="Helical" evidence="13">
    <location>
        <begin position="169"/>
        <end position="190"/>
    </location>
</feature>
<reference evidence="15" key="1">
    <citation type="submission" date="2020-04" db="EMBL/GenBank/DDBJ databases">
        <title>Nitratireductor sp. nov. isolated from mangrove soil.</title>
        <authorList>
            <person name="Ye Y."/>
        </authorList>
    </citation>
    <scope>NUCLEOTIDE SEQUENCE</scope>
    <source>
        <strain evidence="15">SY7</strain>
    </source>
</reference>
<keyword evidence="3 11" id="KW-0645">Protease</keyword>
<dbReference type="InterPro" id="IPR001915">
    <property type="entry name" value="Peptidase_M48"/>
</dbReference>
<keyword evidence="8 13" id="KW-1133">Transmembrane helix</keyword>
<accession>A0A5B8L311</accession>
<dbReference type="InterPro" id="IPR050083">
    <property type="entry name" value="HtpX_protease"/>
</dbReference>
<dbReference type="CDD" id="cd07339">
    <property type="entry name" value="M48B_HtpX_like"/>
    <property type="match status" value="1"/>
</dbReference>
<dbReference type="GO" id="GO:0046872">
    <property type="term" value="F:metal ion binding"/>
    <property type="evidence" value="ECO:0007669"/>
    <property type="project" value="UniProtKB-KW"/>
</dbReference>
<feature type="compositionally biased region" description="Low complexity" evidence="12">
    <location>
        <begin position="355"/>
        <end position="371"/>
    </location>
</feature>
<evidence type="ECO:0000256" key="1">
    <source>
        <dbReference type="ARBA" id="ARBA00004651"/>
    </source>
</evidence>
<evidence type="ECO:0000256" key="2">
    <source>
        <dbReference type="ARBA" id="ARBA00022475"/>
    </source>
</evidence>
<evidence type="ECO:0000313" key="15">
    <source>
        <dbReference type="EMBL" id="QDZ02152.1"/>
    </source>
</evidence>
<feature type="region of interest" description="Disordered" evidence="12">
    <location>
        <begin position="291"/>
        <end position="320"/>
    </location>
</feature>
<comment type="similarity">
    <text evidence="11">Belongs to the peptidase M48 family.</text>
</comment>
<comment type="subcellular location">
    <subcellularLocation>
        <location evidence="1">Cell membrane</location>
        <topology evidence="1">Multi-pass membrane protein</topology>
    </subcellularLocation>
</comment>
<evidence type="ECO:0000313" key="16">
    <source>
        <dbReference type="Proteomes" id="UP000321389"/>
    </source>
</evidence>
<dbReference type="Pfam" id="PF01435">
    <property type="entry name" value="Peptidase_M48"/>
    <property type="match status" value="1"/>
</dbReference>
<sequence length="371" mass="40428">MSPATHLDITEQRRSRLLNTVHTWLLAGGSLAILAVCAWAFGGLIAVFYAIGVGAVSMYFMRQVSPRAVLSMYKARPVSRAEFPQGVAIVEELAARAELPAAPRLHIVPSRMMNAFAVGRREDSAIAVTDALARRMTAREFAGIMAHEISHIVHEDVRVMAFADMVSRFTSLMSTVGLFSLILNVLGFAGGYAAQVPWIAVVVLMAAPTIGGLLQMGLSRTREYDADLGAAMLTGDPDGLASALAKLERAQGRLWESLMLPGGRIPDPSLLRTHPPTEERVRRLNALKGARDLPDLPPSLDATGAPRTRRPSFIPSVGASRRHASDYRRIASLMPAERLNFPENGHPGLHASIDPPRQQPRLRPGRGYVWW</sequence>
<dbReference type="OrthoDB" id="15218at2"/>
<keyword evidence="5" id="KW-0479">Metal-binding</keyword>
<evidence type="ECO:0000256" key="5">
    <source>
        <dbReference type="ARBA" id="ARBA00022723"/>
    </source>
</evidence>
<keyword evidence="9 11" id="KW-0482">Metalloprotease</keyword>
<dbReference type="KEGG" id="niy:FQ775_18175"/>
<keyword evidence="16" id="KW-1185">Reference proteome</keyword>
<feature type="transmembrane region" description="Helical" evidence="13">
    <location>
        <begin position="196"/>
        <end position="214"/>
    </location>
</feature>
<dbReference type="EMBL" id="CP042301">
    <property type="protein sequence ID" value="QDZ02152.1"/>
    <property type="molecule type" value="Genomic_DNA"/>
</dbReference>
<dbReference type="AlphaFoldDB" id="A0A5B8L311"/>
<feature type="domain" description="Peptidase M48" evidence="14">
    <location>
        <begin position="88"/>
        <end position="286"/>
    </location>
</feature>
<dbReference type="GO" id="GO:0004222">
    <property type="term" value="F:metalloendopeptidase activity"/>
    <property type="evidence" value="ECO:0007669"/>
    <property type="project" value="InterPro"/>
</dbReference>
<keyword evidence="10 13" id="KW-0472">Membrane</keyword>
<dbReference type="GO" id="GO:0005886">
    <property type="term" value="C:plasma membrane"/>
    <property type="evidence" value="ECO:0007669"/>
    <property type="project" value="UniProtKB-SubCell"/>
</dbReference>
<organism evidence="15 16">
    <name type="scientific">Nitratireductor mangrovi</name>
    <dbReference type="NCBI Taxonomy" id="2599600"/>
    <lineage>
        <taxon>Bacteria</taxon>
        <taxon>Pseudomonadati</taxon>
        <taxon>Pseudomonadota</taxon>
        <taxon>Alphaproteobacteria</taxon>
        <taxon>Hyphomicrobiales</taxon>
        <taxon>Phyllobacteriaceae</taxon>
        <taxon>Nitratireductor</taxon>
    </lineage>
</organism>
<keyword evidence="6 11" id="KW-0378">Hydrolase</keyword>
<evidence type="ECO:0000256" key="3">
    <source>
        <dbReference type="ARBA" id="ARBA00022670"/>
    </source>
</evidence>
<dbReference type="GO" id="GO:0006508">
    <property type="term" value="P:proteolysis"/>
    <property type="evidence" value="ECO:0007669"/>
    <property type="project" value="UniProtKB-KW"/>
</dbReference>
<comment type="cofactor">
    <cofactor evidence="11">
        <name>Zn(2+)</name>
        <dbReference type="ChEBI" id="CHEBI:29105"/>
    </cofactor>
    <text evidence="11">Binds 1 zinc ion per subunit.</text>
</comment>
<gene>
    <name evidence="15" type="ORF">FQ775_18175</name>
</gene>
<evidence type="ECO:0000256" key="4">
    <source>
        <dbReference type="ARBA" id="ARBA00022692"/>
    </source>
</evidence>
<evidence type="ECO:0000259" key="14">
    <source>
        <dbReference type="Pfam" id="PF01435"/>
    </source>
</evidence>
<evidence type="ECO:0000256" key="8">
    <source>
        <dbReference type="ARBA" id="ARBA00022989"/>
    </source>
</evidence>
<evidence type="ECO:0000256" key="13">
    <source>
        <dbReference type="SAM" id="Phobius"/>
    </source>
</evidence>
<keyword evidence="2" id="KW-1003">Cell membrane</keyword>
<evidence type="ECO:0000256" key="9">
    <source>
        <dbReference type="ARBA" id="ARBA00023049"/>
    </source>
</evidence>
<dbReference type="RefSeq" id="WP_146300791.1">
    <property type="nucleotide sequence ID" value="NZ_CP042301.2"/>
</dbReference>
<evidence type="ECO:0000256" key="7">
    <source>
        <dbReference type="ARBA" id="ARBA00022833"/>
    </source>
</evidence>
<evidence type="ECO:0000256" key="11">
    <source>
        <dbReference type="RuleBase" id="RU003983"/>
    </source>
</evidence>
<feature type="region of interest" description="Disordered" evidence="12">
    <location>
        <begin position="343"/>
        <end position="371"/>
    </location>
</feature>